<dbReference type="Proteomes" id="UP000262621">
    <property type="component" value="Unassembled WGS sequence"/>
</dbReference>
<organism evidence="1 2">
    <name type="scientific">Micromonospora craniellae</name>
    <dbReference type="NCBI Taxonomy" id="2294034"/>
    <lineage>
        <taxon>Bacteria</taxon>
        <taxon>Bacillati</taxon>
        <taxon>Actinomycetota</taxon>
        <taxon>Actinomycetes</taxon>
        <taxon>Micromonosporales</taxon>
        <taxon>Micromonosporaceae</taxon>
        <taxon>Micromonospora</taxon>
    </lineage>
</organism>
<gene>
    <name evidence="1" type="ORF">D0Q02_29960</name>
</gene>
<accession>A0A372FR17</accession>
<reference evidence="1 2" key="1">
    <citation type="submission" date="2018-08" db="EMBL/GenBank/DDBJ databases">
        <title>Verrucosispora craniellae sp. nov., isolated from a marine sponge in the South China Sea.</title>
        <authorList>
            <person name="Li L."/>
            <person name="Lin H.W."/>
        </authorList>
    </citation>
    <scope>NUCLEOTIDE SEQUENCE [LARGE SCALE GENOMIC DNA]</scope>
    <source>
        <strain evidence="1 2">LHW63014</strain>
    </source>
</reference>
<proteinExistence type="predicted"/>
<dbReference type="EMBL" id="QVFU01000091">
    <property type="protein sequence ID" value="RFS40986.1"/>
    <property type="molecule type" value="Genomic_DNA"/>
</dbReference>
<protein>
    <submittedName>
        <fullName evidence="1">Uncharacterized protein</fullName>
    </submittedName>
</protein>
<keyword evidence="2" id="KW-1185">Reference proteome</keyword>
<evidence type="ECO:0000313" key="1">
    <source>
        <dbReference type="EMBL" id="RFS40986.1"/>
    </source>
</evidence>
<sequence length="164" mass="18013">MQDQTWSMARGVAGLASGGGDRLHPVMPWGSEVRCAVGTGYEPMSLVVLATHLAAADSDRIRWKLVWEFLEEYRWEPADARVGLLQDEPGPTGDVRWDALLAALAEHLLAQADLAPPAWVETRVLRRAWFPAELAIHRADALAWAPAAFRKHGVYVSVHDLAAA</sequence>
<name>A0A372FR17_9ACTN</name>
<evidence type="ECO:0000313" key="2">
    <source>
        <dbReference type="Proteomes" id="UP000262621"/>
    </source>
</evidence>
<comment type="caution">
    <text evidence="1">The sequence shown here is derived from an EMBL/GenBank/DDBJ whole genome shotgun (WGS) entry which is preliminary data.</text>
</comment>
<dbReference type="AlphaFoldDB" id="A0A372FR17"/>